<protein>
    <submittedName>
        <fullName evidence="1">Signal transduction histidine kinase</fullName>
    </submittedName>
</protein>
<comment type="caution">
    <text evidence="1">The sequence shown here is derived from an EMBL/GenBank/DDBJ whole genome shotgun (WGS) entry which is preliminary data.</text>
</comment>
<reference evidence="2" key="1">
    <citation type="journal article" date="2019" name="Int. J. Syst. Evol. Microbiol.">
        <title>The Global Catalogue of Microorganisms (GCM) 10K type strain sequencing project: providing services to taxonomists for standard genome sequencing and annotation.</title>
        <authorList>
            <consortium name="The Broad Institute Genomics Platform"/>
            <consortium name="The Broad Institute Genome Sequencing Center for Infectious Disease"/>
            <person name="Wu L."/>
            <person name="Ma J."/>
        </authorList>
    </citation>
    <scope>NUCLEOTIDE SEQUENCE [LARGE SCALE GENOMIC DNA]</scope>
    <source>
        <strain evidence="2">CGMCC 1.12664</strain>
    </source>
</reference>
<dbReference type="AlphaFoldDB" id="A0A916ZXV1"/>
<keyword evidence="1" id="KW-0418">Kinase</keyword>
<dbReference type="Pfam" id="PF20044">
    <property type="entry name" value="DUF6446"/>
    <property type="match status" value="1"/>
</dbReference>
<dbReference type="GO" id="GO:0016301">
    <property type="term" value="F:kinase activity"/>
    <property type="evidence" value="ECO:0007669"/>
    <property type="project" value="UniProtKB-KW"/>
</dbReference>
<gene>
    <name evidence="1" type="ORF">GCM10011360_04110</name>
</gene>
<keyword evidence="1" id="KW-0808">Transferase</keyword>
<organism evidence="1 2">
    <name type="scientific">Primorskyibacter flagellatus</name>
    <dbReference type="NCBI Taxonomy" id="1387277"/>
    <lineage>
        <taxon>Bacteria</taxon>
        <taxon>Pseudomonadati</taxon>
        <taxon>Pseudomonadota</taxon>
        <taxon>Alphaproteobacteria</taxon>
        <taxon>Rhodobacterales</taxon>
        <taxon>Roseobacteraceae</taxon>
        <taxon>Primorskyibacter</taxon>
    </lineage>
</organism>
<dbReference type="InterPro" id="IPR045616">
    <property type="entry name" value="DUF6446"/>
</dbReference>
<sequence>MGKFLAALIVVCALGAGIGIYYMQEYAYYEPVAPVGDDVTLVTPEGEAVAIPFEGFEAIDAYSSPIRYRACFRTPLSLEELSARFAAYNGPEPLEAPNWFGCYSASGIGEALDAGKAKAFLSVPDVTYGIDRVVAVFPDGHGYVWHQINRCGKVVFDGKPAPEGCPPPPATN</sequence>
<dbReference type="RefSeq" id="WP_188475968.1">
    <property type="nucleotide sequence ID" value="NZ_BMFJ01000001.1"/>
</dbReference>
<evidence type="ECO:0000313" key="1">
    <source>
        <dbReference type="EMBL" id="GGE18502.1"/>
    </source>
</evidence>
<dbReference type="EMBL" id="BMFJ01000001">
    <property type="protein sequence ID" value="GGE18502.1"/>
    <property type="molecule type" value="Genomic_DNA"/>
</dbReference>
<evidence type="ECO:0000313" key="2">
    <source>
        <dbReference type="Proteomes" id="UP000612855"/>
    </source>
</evidence>
<dbReference type="Proteomes" id="UP000612855">
    <property type="component" value="Unassembled WGS sequence"/>
</dbReference>
<keyword evidence="2" id="KW-1185">Reference proteome</keyword>
<proteinExistence type="predicted"/>
<accession>A0A916ZXV1</accession>
<name>A0A916ZXV1_9RHOB</name>